<dbReference type="EMBL" id="FOHJ01000001">
    <property type="protein sequence ID" value="SES64085.1"/>
    <property type="molecule type" value="Genomic_DNA"/>
</dbReference>
<proteinExistence type="predicted"/>
<dbReference type="Pfam" id="PF13378">
    <property type="entry name" value="MR_MLE_C"/>
    <property type="match status" value="1"/>
</dbReference>
<dbReference type="Pfam" id="PF02746">
    <property type="entry name" value="MR_MLE_N"/>
    <property type="match status" value="1"/>
</dbReference>
<dbReference type="AlphaFoldDB" id="A0A1H9Y5K5"/>
<protein>
    <recommendedName>
        <fullName evidence="5 6">o-succinylbenzoate synthase</fullName>
        <ecNumber evidence="5 6">4.2.1.113</ecNumber>
    </recommendedName>
</protein>
<dbReference type="UniPathway" id="UPA01057">
    <property type="reaction ID" value="UER00165"/>
</dbReference>
<organism evidence="8 9">
    <name type="scientific">Salinibacillus kushneri</name>
    <dbReference type="NCBI Taxonomy" id="237682"/>
    <lineage>
        <taxon>Bacteria</taxon>
        <taxon>Bacillati</taxon>
        <taxon>Bacillota</taxon>
        <taxon>Bacilli</taxon>
        <taxon>Bacillales</taxon>
        <taxon>Bacillaceae</taxon>
        <taxon>Salinibacillus</taxon>
    </lineage>
</organism>
<keyword evidence="4" id="KW-0456">Lyase</keyword>
<keyword evidence="3" id="KW-0460">Magnesium</keyword>
<keyword evidence="9" id="KW-1185">Reference proteome</keyword>
<accession>A0A1H9Y5K5</accession>
<dbReference type="NCBIfam" id="TIGR01928">
    <property type="entry name" value="menC_lowGC_arch"/>
    <property type="match status" value="1"/>
</dbReference>
<sequence length="371" mass="41723">MMRIKHIQLYHISLPLRSPFVTHAGKVTDREVILIEILDEDGLSGWGECVPFSTPFYTAETIDTAWSMLTDLIIPEVLNEPINHPNDMVACLRPLKGNYMAKAALEAALWDLYAKQKRMSLAECIGGVRDKIEVGVVISLGENLEERLMEYVKAGYKRYKLKVEKGKERALLENVFSIMPNLPLMFDGNGMYNEEDMEKIVSLDDLGLLMIEQPFPAGDLVLHRRLQQQMDTSICLDESVESYHDAWQAIQLQSAQIMNIKPGRVGGLTEAINIHNLCQAYQIPIWCGGMLETGIGRAHNIALASLPQFTIPGDISASNRYFERDLLTTNIEVHEGEVQVPEGYGIGVQINREYVEFLTIRTIMIGSEGIL</sequence>
<feature type="domain" description="Mandelate racemase/muconate lactonizing enzyme C-terminal" evidence="7">
    <location>
        <begin position="141"/>
        <end position="233"/>
    </location>
</feature>
<dbReference type="EC" id="4.2.1.113" evidence="5 6"/>
<evidence type="ECO:0000313" key="9">
    <source>
        <dbReference type="Proteomes" id="UP000199095"/>
    </source>
</evidence>
<dbReference type="SFLD" id="SFLDS00001">
    <property type="entry name" value="Enolase"/>
    <property type="match status" value="1"/>
</dbReference>
<evidence type="ECO:0000256" key="6">
    <source>
        <dbReference type="NCBIfam" id="TIGR01928"/>
    </source>
</evidence>
<evidence type="ECO:0000256" key="5">
    <source>
        <dbReference type="ARBA" id="ARBA00029491"/>
    </source>
</evidence>
<dbReference type="PANTHER" id="PTHR48073:SF5">
    <property type="entry name" value="O-SUCCINYLBENZOATE SYNTHASE"/>
    <property type="match status" value="1"/>
</dbReference>
<dbReference type="GO" id="GO:0043748">
    <property type="term" value="F:O-succinylbenzoate synthase activity"/>
    <property type="evidence" value="ECO:0007669"/>
    <property type="project" value="UniProtKB-EC"/>
</dbReference>
<evidence type="ECO:0000259" key="7">
    <source>
        <dbReference type="SMART" id="SM00922"/>
    </source>
</evidence>
<dbReference type="SMART" id="SM00922">
    <property type="entry name" value="MR_MLE"/>
    <property type="match status" value="1"/>
</dbReference>
<evidence type="ECO:0000313" key="8">
    <source>
        <dbReference type="EMBL" id="SES64085.1"/>
    </source>
</evidence>
<keyword evidence="2" id="KW-0479">Metal-binding</keyword>
<evidence type="ECO:0000256" key="2">
    <source>
        <dbReference type="ARBA" id="ARBA00022723"/>
    </source>
</evidence>
<reference evidence="9" key="1">
    <citation type="submission" date="2016-10" db="EMBL/GenBank/DDBJ databases">
        <authorList>
            <person name="Varghese N."/>
            <person name="Submissions S."/>
        </authorList>
    </citation>
    <scope>NUCLEOTIDE SEQUENCE [LARGE SCALE GENOMIC DNA]</scope>
    <source>
        <strain evidence="9">CGMCC 1.3566</strain>
    </source>
</reference>
<dbReference type="CDD" id="cd03317">
    <property type="entry name" value="NAAAR"/>
    <property type="match status" value="1"/>
</dbReference>
<dbReference type="InterPro" id="IPR029065">
    <property type="entry name" value="Enolase_C-like"/>
</dbReference>
<dbReference type="InterPro" id="IPR010197">
    <property type="entry name" value="OSBS/NAAAR"/>
</dbReference>
<dbReference type="SUPFAM" id="SSF51604">
    <property type="entry name" value="Enolase C-terminal domain-like"/>
    <property type="match status" value="1"/>
</dbReference>
<dbReference type="SFLD" id="SFLDG00180">
    <property type="entry name" value="muconate_cycloisomerase"/>
    <property type="match status" value="1"/>
</dbReference>
<comment type="cofactor">
    <cofactor evidence="1">
        <name>a divalent metal cation</name>
        <dbReference type="ChEBI" id="CHEBI:60240"/>
    </cofactor>
</comment>
<gene>
    <name evidence="8" type="ORF">SAMN05421676_10135</name>
</gene>
<dbReference type="Gene3D" id="3.30.390.10">
    <property type="entry name" value="Enolase-like, N-terminal domain"/>
    <property type="match status" value="1"/>
</dbReference>
<dbReference type="InterPro" id="IPR013341">
    <property type="entry name" value="Mandelate_racemase_N_dom"/>
</dbReference>
<dbReference type="UniPathway" id="UPA00079"/>
<dbReference type="InterPro" id="IPR029017">
    <property type="entry name" value="Enolase-like_N"/>
</dbReference>
<evidence type="ECO:0000256" key="3">
    <source>
        <dbReference type="ARBA" id="ARBA00022842"/>
    </source>
</evidence>
<evidence type="ECO:0000256" key="4">
    <source>
        <dbReference type="ARBA" id="ARBA00023239"/>
    </source>
</evidence>
<dbReference type="SUPFAM" id="SSF54826">
    <property type="entry name" value="Enolase N-terminal domain-like"/>
    <property type="match status" value="1"/>
</dbReference>
<dbReference type="SFLD" id="SFLDF00009">
    <property type="entry name" value="o-succinylbenzoate_synthase"/>
    <property type="match status" value="1"/>
</dbReference>
<dbReference type="OrthoDB" id="9774531at2"/>
<dbReference type="Proteomes" id="UP000199095">
    <property type="component" value="Unassembled WGS sequence"/>
</dbReference>
<dbReference type="Gene3D" id="3.20.20.120">
    <property type="entry name" value="Enolase-like C-terminal domain"/>
    <property type="match status" value="1"/>
</dbReference>
<dbReference type="InterPro" id="IPR036849">
    <property type="entry name" value="Enolase-like_C_sf"/>
</dbReference>
<dbReference type="PANTHER" id="PTHR48073">
    <property type="entry name" value="O-SUCCINYLBENZOATE SYNTHASE-RELATED"/>
    <property type="match status" value="1"/>
</dbReference>
<dbReference type="GO" id="GO:0016854">
    <property type="term" value="F:racemase and epimerase activity"/>
    <property type="evidence" value="ECO:0007669"/>
    <property type="project" value="UniProtKB-ARBA"/>
</dbReference>
<dbReference type="GO" id="GO:0009234">
    <property type="term" value="P:menaquinone biosynthetic process"/>
    <property type="evidence" value="ECO:0007669"/>
    <property type="project" value="UniProtKB-UniRule"/>
</dbReference>
<dbReference type="GO" id="GO:0046872">
    <property type="term" value="F:metal ion binding"/>
    <property type="evidence" value="ECO:0007669"/>
    <property type="project" value="UniProtKB-KW"/>
</dbReference>
<name>A0A1H9Y5K5_9BACI</name>
<dbReference type="STRING" id="237682.SAMN05421676_10135"/>
<evidence type="ECO:0000256" key="1">
    <source>
        <dbReference type="ARBA" id="ARBA00001968"/>
    </source>
</evidence>
<dbReference type="InterPro" id="IPR013342">
    <property type="entry name" value="Mandelate_racemase_C"/>
</dbReference>